<keyword evidence="1 3" id="KW-0732">Signal</keyword>
<dbReference type="Proteomes" id="UP000430272">
    <property type="component" value="Unassembled WGS sequence"/>
</dbReference>
<accession>A0A844YCT3</accession>
<comment type="caution">
    <text evidence="4">The sequence shown here is derived from an EMBL/GenBank/DDBJ whole genome shotgun (WGS) entry which is preliminary data.</text>
</comment>
<keyword evidence="5" id="KW-1185">Reference proteome</keyword>
<feature type="signal peptide" evidence="3">
    <location>
        <begin position="1"/>
        <end position="20"/>
    </location>
</feature>
<evidence type="ECO:0000313" key="4">
    <source>
        <dbReference type="EMBL" id="MXO55043.1"/>
    </source>
</evidence>
<dbReference type="PROSITE" id="PS51257">
    <property type="entry name" value="PROKAR_LIPOPROTEIN"/>
    <property type="match status" value="1"/>
</dbReference>
<gene>
    <name evidence="4" type="ORF">GRI47_13630</name>
</gene>
<sequence length="315" mass="33174">MRPLLTVCLGAMALAASACAPSVATTAPPVGAAPVSGLDSDAPDSMRWLYASGEAAGVSIQTWRMLADYAEKMARGPAPARSVMMGLAGEGSADPIGTASCRRPDGSVKPLAVVFDVDETVILNEGYEYFLATGHSYSRETWEAWERSGAAAVSPVPGAVTGLRRLRAAGVTPVFNTNRQYSPEGAARAIAMAGLGEAVHRDTLFLRGDDGANSSGKDGRRALIAERYCVIALAGDNLGDFADVFNDDARGIQARRTLAARGDFAQLWGQGWFAFPNPVYGDSIKGTIGEVFSENRRWTPGTPRSDAPAIMNEGQ</sequence>
<dbReference type="Pfam" id="PF03767">
    <property type="entry name" value="Acid_phosphat_B"/>
    <property type="match status" value="1"/>
</dbReference>
<dbReference type="Gene3D" id="3.40.50.1000">
    <property type="entry name" value="HAD superfamily/HAD-like"/>
    <property type="match status" value="1"/>
</dbReference>
<dbReference type="SUPFAM" id="SSF56784">
    <property type="entry name" value="HAD-like"/>
    <property type="match status" value="1"/>
</dbReference>
<dbReference type="SFLD" id="SFLDS00003">
    <property type="entry name" value="Haloacid_Dehalogenase"/>
    <property type="match status" value="1"/>
</dbReference>
<name>A0A844YCT3_9SPHN</name>
<dbReference type="EMBL" id="WTYD01000003">
    <property type="protein sequence ID" value="MXO55043.1"/>
    <property type="molecule type" value="Genomic_DNA"/>
</dbReference>
<feature type="region of interest" description="Disordered" evidence="2">
    <location>
        <begin position="295"/>
        <end position="315"/>
    </location>
</feature>
<dbReference type="InterPro" id="IPR006423">
    <property type="entry name" value="Lipo_e_P4"/>
</dbReference>
<dbReference type="InterPro" id="IPR023214">
    <property type="entry name" value="HAD_sf"/>
</dbReference>
<evidence type="ECO:0000256" key="1">
    <source>
        <dbReference type="ARBA" id="ARBA00022729"/>
    </source>
</evidence>
<evidence type="ECO:0000256" key="2">
    <source>
        <dbReference type="SAM" id="MobiDB-lite"/>
    </source>
</evidence>
<feature type="chain" id="PRO_5032491171" evidence="3">
    <location>
        <begin position="21"/>
        <end position="315"/>
    </location>
</feature>
<organism evidence="4 5">
    <name type="scientific">Qipengyuania pelagi</name>
    <dbReference type="NCBI Taxonomy" id="994320"/>
    <lineage>
        <taxon>Bacteria</taxon>
        <taxon>Pseudomonadati</taxon>
        <taxon>Pseudomonadota</taxon>
        <taxon>Alphaproteobacteria</taxon>
        <taxon>Sphingomonadales</taxon>
        <taxon>Erythrobacteraceae</taxon>
        <taxon>Qipengyuania</taxon>
    </lineage>
</organism>
<dbReference type="AlphaFoldDB" id="A0A844YCT3"/>
<evidence type="ECO:0000313" key="5">
    <source>
        <dbReference type="Proteomes" id="UP000430272"/>
    </source>
</evidence>
<proteinExistence type="predicted"/>
<reference evidence="4 5" key="1">
    <citation type="submission" date="2019-12" db="EMBL/GenBank/DDBJ databases">
        <title>Genomic-based taxomic classification of the family Erythrobacteraceae.</title>
        <authorList>
            <person name="Xu L."/>
        </authorList>
    </citation>
    <scope>NUCLEOTIDE SEQUENCE [LARGE SCALE GENOMIC DNA]</scope>
    <source>
        <strain evidence="4 5">JCM 17468</strain>
    </source>
</reference>
<dbReference type="SFLD" id="SFLDG01125">
    <property type="entry name" value="C1.1:_Acid_Phosphatase_Like"/>
    <property type="match status" value="1"/>
</dbReference>
<dbReference type="InterPro" id="IPR036412">
    <property type="entry name" value="HAD-like_sf"/>
</dbReference>
<dbReference type="InterPro" id="IPR005519">
    <property type="entry name" value="Acid_phosphat_B-like"/>
</dbReference>
<evidence type="ECO:0000256" key="3">
    <source>
        <dbReference type="SAM" id="SignalP"/>
    </source>
</evidence>
<dbReference type="GO" id="GO:0009279">
    <property type="term" value="C:cell outer membrane"/>
    <property type="evidence" value="ECO:0007669"/>
    <property type="project" value="InterPro"/>
</dbReference>
<dbReference type="OrthoDB" id="193314at2"/>
<protein>
    <submittedName>
        <fullName evidence="4">Acid phosphatase</fullName>
    </submittedName>
</protein>